<keyword evidence="6 7" id="KW-0472">Membrane</keyword>
<dbReference type="PANTHER" id="PTHR30221:SF1">
    <property type="entry name" value="SMALL-CONDUCTANCE MECHANOSENSITIVE CHANNEL"/>
    <property type="match status" value="1"/>
</dbReference>
<dbReference type="Gene3D" id="2.30.30.60">
    <property type="match status" value="1"/>
</dbReference>
<comment type="subcellular location">
    <subcellularLocation>
        <location evidence="1">Cell membrane</location>
        <topology evidence="1">Multi-pass membrane protein</topology>
    </subcellularLocation>
</comment>
<keyword evidence="11" id="KW-1185">Reference proteome</keyword>
<dbReference type="InterPro" id="IPR006685">
    <property type="entry name" value="MscS_channel_2nd"/>
</dbReference>
<dbReference type="InterPro" id="IPR011014">
    <property type="entry name" value="MscS_channel_TM-2"/>
</dbReference>
<dbReference type="Pfam" id="PF05552">
    <property type="entry name" value="MS_channel_1st_1"/>
    <property type="match status" value="1"/>
</dbReference>
<feature type="domain" description="Mechanosensitive ion channel MscS C-terminal" evidence="9">
    <location>
        <begin position="187"/>
        <end position="272"/>
    </location>
</feature>
<dbReference type="Pfam" id="PF21082">
    <property type="entry name" value="MS_channel_3rd"/>
    <property type="match status" value="1"/>
</dbReference>
<dbReference type="InterPro" id="IPR049278">
    <property type="entry name" value="MS_channel_C"/>
</dbReference>
<dbReference type="InterPro" id="IPR011066">
    <property type="entry name" value="MscS_channel_C_sf"/>
</dbReference>
<feature type="transmembrane region" description="Helical" evidence="7">
    <location>
        <begin position="67"/>
        <end position="85"/>
    </location>
</feature>
<dbReference type="PANTHER" id="PTHR30221">
    <property type="entry name" value="SMALL-CONDUCTANCE MECHANOSENSITIVE CHANNEL"/>
    <property type="match status" value="1"/>
</dbReference>
<evidence type="ECO:0000313" key="11">
    <source>
        <dbReference type="Proteomes" id="UP000183257"/>
    </source>
</evidence>
<dbReference type="InterPro" id="IPR023408">
    <property type="entry name" value="MscS_beta-dom_sf"/>
</dbReference>
<dbReference type="InterPro" id="IPR045275">
    <property type="entry name" value="MscS_archaea/bacteria_type"/>
</dbReference>
<evidence type="ECO:0000256" key="6">
    <source>
        <dbReference type="ARBA" id="ARBA00023136"/>
    </source>
</evidence>
<dbReference type="RefSeq" id="WP_072303680.1">
    <property type="nucleotide sequence ID" value="NZ_CBDUMO010000010.1"/>
</dbReference>
<evidence type="ECO:0000256" key="5">
    <source>
        <dbReference type="ARBA" id="ARBA00022989"/>
    </source>
</evidence>
<protein>
    <submittedName>
        <fullName evidence="10">Small conductance mechanosensitive channel</fullName>
    </submittedName>
</protein>
<evidence type="ECO:0000259" key="8">
    <source>
        <dbReference type="Pfam" id="PF00924"/>
    </source>
</evidence>
<dbReference type="InterPro" id="IPR008910">
    <property type="entry name" value="MSC_TM_helix"/>
</dbReference>
<dbReference type="GO" id="GO:0008381">
    <property type="term" value="F:mechanosensitive monoatomic ion channel activity"/>
    <property type="evidence" value="ECO:0007669"/>
    <property type="project" value="InterPro"/>
</dbReference>
<comment type="similarity">
    <text evidence="2">Belongs to the MscS (TC 1.A.23) family.</text>
</comment>
<dbReference type="SUPFAM" id="SSF82689">
    <property type="entry name" value="Mechanosensitive channel protein MscS (YggB), C-terminal domain"/>
    <property type="match status" value="1"/>
</dbReference>
<keyword evidence="3" id="KW-1003">Cell membrane</keyword>
<dbReference type="Gene3D" id="3.30.70.100">
    <property type="match status" value="1"/>
</dbReference>
<evidence type="ECO:0000256" key="7">
    <source>
        <dbReference type="SAM" id="Phobius"/>
    </source>
</evidence>
<dbReference type="SUPFAM" id="SSF50182">
    <property type="entry name" value="Sm-like ribonucleoproteins"/>
    <property type="match status" value="1"/>
</dbReference>
<evidence type="ECO:0000256" key="4">
    <source>
        <dbReference type="ARBA" id="ARBA00022692"/>
    </source>
</evidence>
<evidence type="ECO:0000259" key="9">
    <source>
        <dbReference type="Pfam" id="PF21082"/>
    </source>
</evidence>
<sequence>MNNKIQTSFVDIIDKIEGWVSSFIENLPNLIVAIIVMVISYYIARFVNKWAVKLASKRIPQNSISNLIGRMCAVIVVSVGLFLALGAMDLSKTLDTLLAGAGISGLVIGLALQGTLSNLLSGVVLSFRKKIEIGNWIETNGFSGEVIDINLSSLVLKEFDNNLVVIPNKTIIENPFKNYSLTSKMRIVVECGVGYESDLEQVEKLTREAVAGLYTSDDDSEIEFYYTEFADSSINFICRFWVDAENAKNKLDAKSVAIKAVKKSFNANDINIPFPIRTLEFNNKLNVNNTQNGEFASQN</sequence>
<dbReference type="GO" id="GO:0005886">
    <property type="term" value="C:plasma membrane"/>
    <property type="evidence" value="ECO:0007669"/>
    <property type="project" value="UniProtKB-SubCell"/>
</dbReference>
<evidence type="ECO:0000256" key="1">
    <source>
        <dbReference type="ARBA" id="ARBA00004651"/>
    </source>
</evidence>
<name>A0A1K1PNF3_9FLAO</name>
<reference evidence="11" key="1">
    <citation type="submission" date="2016-11" db="EMBL/GenBank/DDBJ databases">
        <authorList>
            <person name="Varghese N."/>
            <person name="Submissions S."/>
        </authorList>
    </citation>
    <scope>NUCLEOTIDE SEQUENCE [LARGE SCALE GENOMIC DNA]</scope>
    <source>
        <strain evidence="11">DSM 24786</strain>
    </source>
</reference>
<proteinExistence type="inferred from homology"/>
<feature type="transmembrane region" description="Helical" evidence="7">
    <location>
        <begin position="27"/>
        <end position="47"/>
    </location>
</feature>
<dbReference type="Proteomes" id="UP000183257">
    <property type="component" value="Unassembled WGS sequence"/>
</dbReference>
<dbReference type="STRING" id="76595.SAMN05660313_02063"/>
<gene>
    <name evidence="10" type="ORF">SAMN05660313_02063</name>
</gene>
<dbReference type="AlphaFoldDB" id="A0A1K1PNF3"/>
<dbReference type="InterPro" id="IPR010920">
    <property type="entry name" value="LSM_dom_sf"/>
</dbReference>
<accession>A0A1K1PNF3</accession>
<evidence type="ECO:0000256" key="2">
    <source>
        <dbReference type="ARBA" id="ARBA00008017"/>
    </source>
</evidence>
<keyword evidence="5 7" id="KW-1133">Transmembrane helix</keyword>
<dbReference type="Gene3D" id="1.10.287.1260">
    <property type="match status" value="1"/>
</dbReference>
<keyword evidence="4 7" id="KW-0812">Transmembrane</keyword>
<feature type="domain" description="Mechanosensitive ion channel MscS" evidence="8">
    <location>
        <begin position="115"/>
        <end position="180"/>
    </location>
</feature>
<dbReference type="SUPFAM" id="SSF82861">
    <property type="entry name" value="Mechanosensitive channel protein MscS (YggB), transmembrane region"/>
    <property type="match status" value="1"/>
</dbReference>
<dbReference type="Pfam" id="PF00924">
    <property type="entry name" value="MS_channel_2nd"/>
    <property type="match status" value="1"/>
</dbReference>
<dbReference type="OrthoDB" id="1522493at2"/>
<evidence type="ECO:0000256" key="3">
    <source>
        <dbReference type="ARBA" id="ARBA00022475"/>
    </source>
</evidence>
<evidence type="ECO:0000313" key="10">
    <source>
        <dbReference type="EMBL" id="SFW49232.1"/>
    </source>
</evidence>
<feature type="transmembrane region" description="Helical" evidence="7">
    <location>
        <begin position="97"/>
        <end position="120"/>
    </location>
</feature>
<dbReference type="EMBL" id="FPIY01000002">
    <property type="protein sequence ID" value="SFW49232.1"/>
    <property type="molecule type" value="Genomic_DNA"/>
</dbReference>
<organism evidence="10 11">
    <name type="scientific">Cellulophaga fucicola</name>
    <dbReference type="NCBI Taxonomy" id="76595"/>
    <lineage>
        <taxon>Bacteria</taxon>
        <taxon>Pseudomonadati</taxon>
        <taxon>Bacteroidota</taxon>
        <taxon>Flavobacteriia</taxon>
        <taxon>Flavobacteriales</taxon>
        <taxon>Flavobacteriaceae</taxon>
        <taxon>Cellulophaga</taxon>
    </lineage>
</organism>